<evidence type="ECO:0000313" key="2">
    <source>
        <dbReference type="Proteomes" id="UP001244427"/>
    </source>
</evidence>
<dbReference type="Proteomes" id="UP001244427">
    <property type="component" value="Unassembled WGS sequence"/>
</dbReference>
<protein>
    <submittedName>
        <fullName evidence="1">Uncharacterized protein</fullName>
    </submittedName>
</protein>
<organism evidence="1 2">
    <name type="scientific">Microbacterium natoriense</name>
    <dbReference type="NCBI Taxonomy" id="284570"/>
    <lineage>
        <taxon>Bacteria</taxon>
        <taxon>Bacillati</taxon>
        <taxon>Actinomycetota</taxon>
        <taxon>Actinomycetes</taxon>
        <taxon>Micrococcales</taxon>
        <taxon>Microbacteriaceae</taxon>
        <taxon>Microbacterium</taxon>
    </lineage>
</organism>
<evidence type="ECO:0000313" key="1">
    <source>
        <dbReference type="EMBL" id="MDQ0648535.1"/>
    </source>
</evidence>
<comment type="caution">
    <text evidence="1">The sequence shown here is derived from an EMBL/GenBank/DDBJ whole genome shotgun (WGS) entry which is preliminary data.</text>
</comment>
<name>A0AAW8EYM2_9MICO</name>
<gene>
    <name evidence="1" type="ORF">QFZ53_002731</name>
</gene>
<proteinExistence type="predicted"/>
<reference evidence="1 2" key="1">
    <citation type="submission" date="2023-07" db="EMBL/GenBank/DDBJ databases">
        <title>Comparative genomics of wheat-associated soil bacteria to identify genetic determinants of phenazine resistance.</title>
        <authorList>
            <person name="Mouncey N."/>
        </authorList>
    </citation>
    <scope>NUCLEOTIDE SEQUENCE [LARGE SCALE GENOMIC DNA]</scope>
    <source>
        <strain evidence="1 2">W4I9-1</strain>
    </source>
</reference>
<keyword evidence="2" id="KW-1185">Reference proteome</keyword>
<dbReference type="AlphaFoldDB" id="A0AAW8EYM2"/>
<dbReference type="EMBL" id="JAUSXV010000001">
    <property type="protein sequence ID" value="MDQ0648535.1"/>
    <property type="molecule type" value="Genomic_DNA"/>
</dbReference>
<accession>A0AAW8EYM2</accession>
<sequence>MTSGRVGYVVNGTPYLPDINLLRPYDESAFVAIEGDNVGLLEGKHVQLARGLADQTNL</sequence>